<sequence>MELTLQKIAPGLIGDRTFGIHPFGGKPDLLRKLPARLKGYSSFAVQQGYGVVILVDEDREDCCELKDRIESIVKNSGLASVSSGASNPVVLSRIVVEELEAWLLGDPQAVVAAYPKIPVSYIKTKKYRDPDAIRGGTAEALEPLLKRYGYIADSMRKTDVAVSIATHMDVSSNISRSFNTFKAGLAVLLSDDLEPLRSS</sequence>
<evidence type="ECO:0000313" key="1">
    <source>
        <dbReference type="EMBL" id="GEE02715.1"/>
    </source>
</evidence>
<dbReference type="EMBL" id="BJOV01000005">
    <property type="protein sequence ID" value="GEE02715.1"/>
    <property type="molecule type" value="Genomic_DNA"/>
</dbReference>
<name>A0A7I9VBK4_9ACTN</name>
<dbReference type="InterPro" id="IPR025455">
    <property type="entry name" value="DUF4276"/>
</dbReference>
<accession>A0A7I9VBK4</accession>
<keyword evidence="2" id="KW-1185">Reference proteome</keyword>
<organism evidence="1 2">
    <name type="scientific">Gordonia spumicola</name>
    <dbReference type="NCBI Taxonomy" id="589161"/>
    <lineage>
        <taxon>Bacteria</taxon>
        <taxon>Bacillati</taxon>
        <taxon>Actinomycetota</taxon>
        <taxon>Actinomycetes</taxon>
        <taxon>Mycobacteriales</taxon>
        <taxon>Gordoniaceae</taxon>
        <taxon>Gordonia</taxon>
    </lineage>
</organism>
<dbReference type="AlphaFoldDB" id="A0A7I9VBK4"/>
<reference evidence="2" key="1">
    <citation type="submission" date="2019-06" db="EMBL/GenBank/DDBJ databases">
        <title>Gordonia isolated from sludge of a wastewater treatment plant.</title>
        <authorList>
            <person name="Tamura T."/>
            <person name="Aoyama K."/>
            <person name="Kang Y."/>
            <person name="Saito S."/>
            <person name="Akiyama N."/>
            <person name="Yazawa K."/>
            <person name="Gonoi T."/>
            <person name="Mikami Y."/>
        </authorList>
    </citation>
    <scope>NUCLEOTIDE SEQUENCE [LARGE SCALE GENOMIC DNA]</scope>
    <source>
        <strain evidence="2">NBRC 107696</strain>
    </source>
</reference>
<protein>
    <recommendedName>
        <fullName evidence="3">DUF4276 family protein</fullName>
    </recommendedName>
</protein>
<gene>
    <name evidence="1" type="ORF">nbrc107696_31610</name>
</gene>
<evidence type="ECO:0000313" key="2">
    <source>
        <dbReference type="Proteomes" id="UP000444960"/>
    </source>
</evidence>
<dbReference type="Pfam" id="PF14103">
    <property type="entry name" value="DUF4276"/>
    <property type="match status" value="1"/>
</dbReference>
<comment type="caution">
    <text evidence="1">The sequence shown here is derived from an EMBL/GenBank/DDBJ whole genome shotgun (WGS) entry which is preliminary data.</text>
</comment>
<dbReference type="Proteomes" id="UP000444960">
    <property type="component" value="Unassembled WGS sequence"/>
</dbReference>
<proteinExistence type="predicted"/>
<evidence type="ECO:0008006" key="3">
    <source>
        <dbReference type="Google" id="ProtNLM"/>
    </source>
</evidence>